<evidence type="ECO:0000256" key="2">
    <source>
        <dbReference type="ARBA" id="ARBA00022801"/>
    </source>
</evidence>
<evidence type="ECO:0000313" key="7">
    <source>
        <dbReference type="EMBL" id="KAF4121185.1"/>
    </source>
</evidence>
<feature type="compositionally biased region" description="Low complexity" evidence="3">
    <location>
        <begin position="411"/>
        <end position="422"/>
    </location>
</feature>
<proteinExistence type="inferred from homology"/>
<keyword evidence="4" id="KW-0472">Membrane</keyword>
<keyword evidence="4" id="KW-0812">Transmembrane</keyword>
<keyword evidence="4" id="KW-1133">Transmembrane helix</keyword>
<keyword evidence="2" id="KW-0378">Hydrolase</keyword>
<evidence type="ECO:0000259" key="5">
    <source>
        <dbReference type="Pfam" id="PF00561"/>
    </source>
</evidence>
<dbReference type="InterPro" id="IPR013595">
    <property type="entry name" value="Pept_S33_TAP-like_C"/>
</dbReference>
<dbReference type="Proteomes" id="UP000749293">
    <property type="component" value="Unassembled WGS sequence"/>
</dbReference>
<feature type="region of interest" description="Disordered" evidence="3">
    <location>
        <begin position="393"/>
        <end position="429"/>
    </location>
</feature>
<dbReference type="RefSeq" id="XP_035319837.1">
    <property type="nucleotide sequence ID" value="XM_035464127.1"/>
</dbReference>
<dbReference type="InterPro" id="IPR000073">
    <property type="entry name" value="AB_hydrolase_1"/>
</dbReference>
<evidence type="ECO:0000313" key="8">
    <source>
        <dbReference type="Proteomes" id="UP000749293"/>
    </source>
</evidence>
<name>A0A9P4YR13_9HYPO</name>
<evidence type="ECO:0000259" key="6">
    <source>
        <dbReference type="Pfam" id="PF08386"/>
    </source>
</evidence>
<protein>
    <submittedName>
        <fullName evidence="7">TAP-like protein</fullName>
    </submittedName>
</protein>
<reference evidence="7" key="1">
    <citation type="submission" date="2020-03" db="EMBL/GenBank/DDBJ databases">
        <title>Site-based positive gene gene selection in Geosmithia morbida across the United States reveals a broad range of putative effectors and factors for local host and environmental adapation.</title>
        <authorList>
            <person name="Onufrak A."/>
            <person name="Murdoch R.W."/>
            <person name="Gazis R."/>
            <person name="Huff M."/>
            <person name="Staton M."/>
            <person name="Klingeman W."/>
            <person name="Hadziabdic D."/>
        </authorList>
    </citation>
    <scope>NUCLEOTIDE SEQUENCE</scope>
    <source>
        <strain evidence="7">1262</strain>
    </source>
</reference>
<gene>
    <name evidence="7" type="ORF">GMORB2_2147</name>
</gene>
<dbReference type="GeneID" id="55968377"/>
<feature type="domain" description="Peptidase S33 tripeptidyl aminopeptidase-like C-terminal" evidence="6">
    <location>
        <begin position="474"/>
        <end position="568"/>
    </location>
</feature>
<organism evidence="7 8">
    <name type="scientific">Geosmithia morbida</name>
    <dbReference type="NCBI Taxonomy" id="1094350"/>
    <lineage>
        <taxon>Eukaryota</taxon>
        <taxon>Fungi</taxon>
        <taxon>Dikarya</taxon>
        <taxon>Ascomycota</taxon>
        <taxon>Pezizomycotina</taxon>
        <taxon>Sordariomycetes</taxon>
        <taxon>Hypocreomycetidae</taxon>
        <taxon>Hypocreales</taxon>
        <taxon>Bionectriaceae</taxon>
        <taxon>Geosmithia</taxon>
    </lineage>
</organism>
<feature type="domain" description="AB hydrolase-1" evidence="5">
    <location>
        <begin position="213"/>
        <end position="265"/>
    </location>
</feature>
<dbReference type="Gene3D" id="3.40.50.1820">
    <property type="entry name" value="alpha/beta hydrolase"/>
    <property type="match status" value="1"/>
</dbReference>
<comment type="similarity">
    <text evidence="1">Belongs to the peptidase S33 family.</text>
</comment>
<evidence type="ECO:0000256" key="4">
    <source>
        <dbReference type="SAM" id="Phobius"/>
    </source>
</evidence>
<keyword evidence="8" id="KW-1185">Reference proteome</keyword>
<dbReference type="Pfam" id="PF08386">
    <property type="entry name" value="Abhydrolase_4"/>
    <property type="match status" value="1"/>
</dbReference>
<dbReference type="InterPro" id="IPR051601">
    <property type="entry name" value="Serine_prot/Carboxylest_S33"/>
</dbReference>
<sequence>MSEKAAETRAPLLLHPLPRRHEMTNAERRSRFCVVTTTILAQLAALLLLVSSWWDWSHRVDISLESTAVEWSWSDVRPSRDLEWQSCYDGMFQSFRSRSRYSFLYRSDDFTMIQVPMDWRKPSEDKRVVLGVIKLPAKSKNSTVPPLLINPVGISTPRADCWANTQKRTLWDLQETAIVDERPGLVYDAYSRAAAFSGVCEEAMGGTGILRHLSTASAARDMLEIMAKSGHEKLRYWGFSYGTLLGGVFAAMYPDSVDRLVSDDYLDYFEGDRASFVKDADSILDAFDAACHSVGPERCALWSPEGAAGVTNRRAGVIESLRQSPVLVPAGATDSGPRMPLLITYSFLQALTRMLLYKPLGNAQRLAGIYAGLERGDGVPYYQTVMAMAAESKDSGRNGGDSGGDADDTDLLLCPLTDTPATEPRETGMEPDAFPAIMCSDAAVVEDTPAEFAGYLDKILGLSRWTGAASISFRLVCVGRTQRPDWRFTIEPDSEIVTDTPVLFINNLHDNVTPLDSAHNNSAHFPGSVVLQQNSLGHCSLAAPSSCTARYIQRYFSDGALPDPGTECEQDYALFETPSEDVVLAQDEVSRASWEMSRRGDIWFGRV</sequence>
<dbReference type="InterPro" id="IPR029058">
    <property type="entry name" value="AB_hydrolase_fold"/>
</dbReference>
<comment type="caution">
    <text evidence="7">The sequence shown here is derived from an EMBL/GenBank/DDBJ whole genome shotgun (WGS) entry which is preliminary data.</text>
</comment>
<evidence type="ECO:0000256" key="1">
    <source>
        <dbReference type="ARBA" id="ARBA00010088"/>
    </source>
</evidence>
<dbReference type="OrthoDB" id="425534at2759"/>
<dbReference type="PANTHER" id="PTHR43248:SF25">
    <property type="entry name" value="AB HYDROLASE-1 DOMAIN-CONTAINING PROTEIN-RELATED"/>
    <property type="match status" value="1"/>
</dbReference>
<dbReference type="SUPFAM" id="SSF53474">
    <property type="entry name" value="alpha/beta-Hydrolases"/>
    <property type="match status" value="1"/>
</dbReference>
<dbReference type="EMBL" id="JAANYQ010000013">
    <property type="protein sequence ID" value="KAF4121185.1"/>
    <property type="molecule type" value="Genomic_DNA"/>
</dbReference>
<dbReference type="Pfam" id="PF00561">
    <property type="entry name" value="Abhydrolase_1"/>
    <property type="match status" value="1"/>
</dbReference>
<feature type="transmembrane region" description="Helical" evidence="4">
    <location>
        <begin position="32"/>
        <end position="54"/>
    </location>
</feature>
<dbReference type="GO" id="GO:0016787">
    <property type="term" value="F:hydrolase activity"/>
    <property type="evidence" value="ECO:0007669"/>
    <property type="project" value="UniProtKB-KW"/>
</dbReference>
<evidence type="ECO:0000256" key="3">
    <source>
        <dbReference type="SAM" id="MobiDB-lite"/>
    </source>
</evidence>
<dbReference type="AlphaFoldDB" id="A0A9P4YR13"/>
<dbReference type="PANTHER" id="PTHR43248">
    <property type="entry name" value="2-SUCCINYL-6-HYDROXY-2,4-CYCLOHEXADIENE-1-CARBOXYLATE SYNTHASE"/>
    <property type="match status" value="1"/>
</dbReference>
<accession>A0A9P4YR13</accession>